<dbReference type="SUPFAM" id="SSF53850">
    <property type="entry name" value="Periplasmic binding protein-like II"/>
    <property type="match status" value="1"/>
</dbReference>
<dbReference type="Gene3D" id="1.10.3720.10">
    <property type="entry name" value="MetI-like"/>
    <property type="match status" value="1"/>
</dbReference>
<comment type="similarity">
    <text evidence="7">In the N-terminal section; belongs to the binding-protein-dependent transport system permease family.</text>
</comment>
<gene>
    <name evidence="10" type="ORF">GCM10008983_07370</name>
</gene>
<dbReference type="RefSeq" id="WP_343751261.1">
    <property type="nucleotide sequence ID" value="NZ_BAAADM010000016.1"/>
</dbReference>
<evidence type="ECO:0000313" key="11">
    <source>
        <dbReference type="Proteomes" id="UP001501459"/>
    </source>
</evidence>
<name>A0ABP3IYJ9_9BACI</name>
<evidence type="ECO:0000256" key="5">
    <source>
        <dbReference type="ARBA" id="ARBA00023136"/>
    </source>
</evidence>
<comment type="similarity">
    <text evidence="8">Belongs to the binding-protein-dependent transport system permease family.</text>
</comment>
<dbReference type="InterPro" id="IPR051204">
    <property type="entry name" value="ABC_transp_perm/SBD"/>
</dbReference>
<dbReference type="InterPro" id="IPR058089">
    <property type="entry name" value="EgtUBC_SBD"/>
</dbReference>
<evidence type="ECO:0000256" key="6">
    <source>
        <dbReference type="ARBA" id="ARBA00035642"/>
    </source>
</evidence>
<dbReference type="SUPFAM" id="SSF161098">
    <property type="entry name" value="MetI-like"/>
    <property type="match status" value="1"/>
</dbReference>
<dbReference type="InterPro" id="IPR000515">
    <property type="entry name" value="MetI-like"/>
</dbReference>
<keyword evidence="3 8" id="KW-0812">Transmembrane</keyword>
<keyword evidence="4 8" id="KW-1133">Transmembrane helix</keyword>
<keyword evidence="5 8" id="KW-0472">Membrane</keyword>
<comment type="caution">
    <text evidence="10">The sequence shown here is derived from an EMBL/GenBank/DDBJ whole genome shotgun (WGS) entry which is preliminary data.</text>
</comment>
<dbReference type="Gene3D" id="3.40.190.120">
    <property type="entry name" value="Osmoprotection protein (prox), domain 2"/>
    <property type="match status" value="1"/>
</dbReference>
<keyword evidence="11" id="KW-1185">Reference proteome</keyword>
<dbReference type="CDD" id="cd06261">
    <property type="entry name" value="TM_PBP2"/>
    <property type="match status" value="1"/>
</dbReference>
<dbReference type="Proteomes" id="UP001501459">
    <property type="component" value="Unassembled WGS sequence"/>
</dbReference>
<dbReference type="Pfam" id="PF04069">
    <property type="entry name" value="OpuAC"/>
    <property type="match status" value="1"/>
</dbReference>
<evidence type="ECO:0000256" key="7">
    <source>
        <dbReference type="ARBA" id="ARBA00035652"/>
    </source>
</evidence>
<dbReference type="PANTHER" id="PTHR30177:SF4">
    <property type="entry name" value="OSMOPROTECTANT IMPORT PERMEASE PROTEIN OSMW"/>
    <property type="match status" value="1"/>
</dbReference>
<dbReference type="EMBL" id="BAAADM010000016">
    <property type="protein sequence ID" value="GAA0433258.1"/>
    <property type="molecule type" value="Genomic_DNA"/>
</dbReference>
<keyword evidence="2 8" id="KW-0813">Transport</keyword>
<evidence type="ECO:0000259" key="9">
    <source>
        <dbReference type="PROSITE" id="PS50928"/>
    </source>
</evidence>
<evidence type="ECO:0000313" key="10">
    <source>
        <dbReference type="EMBL" id="GAA0433258.1"/>
    </source>
</evidence>
<comment type="similarity">
    <text evidence="6">In the C-terminal section; belongs to the OsmX family.</text>
</comment>
<dbReference type="Gene3D" id="3.40.190.10">
    <property type="entry name" value="Periplasmic binding protein-like II"/>
    <property type="match status" value="1"/>
</dbReference>
<evidence type="ECO:0000256" key="4">
    <source>
        <dbReference type="ARBA" id="ARBA00022989"/>
    </source>
</evidence>
<feature type="transmembrane region" description="Helical" evidence="8">
    <location>
        <begin position="178"/>
        <end position="199"/>
    </location>
</feature>
<evidence type="ECO:0000256" key="1">
    <source>
        <dbReference type="ARBA" id="ARBA00004141"/>
    </source>
</evidence>
<dbReference type="InterPro" id="IPR035906">
    <property type="entry name" value="MetI-like_sf"/>
</dbReference>
<dbReference type="InterPro" id="IPR007210">
    <property type="entry name" value="ABC_Gly_betaine_transp_sub-bd"/>
</dbReference>
<accession>A0ABP3IYJ9</accession>
<feature type="transmembrane region" description="Helical" evidence="8">
    <location>
        <begin position="25"/>
        <end position="44"/>
    </location>
</feature>
<feature type="transmembrane region" description="Helical" evidence="8">
    <location>
        <begin position="147"/>
        <end position="172"/>
    </location>
</feature>
<proteinExistence type="inferred from homology"/>
<dbReference type="PROSITE" id="PS50928">
    <property type="entry name" value="ABC_TM1"/>
    <property type="match status" value="1"/>
</dbReference>
<comment type="subcellular location">
    <subcellularLocation>
        <location evidence="8">Cell membrane</location>
        <topology evidence="8">Multi-pass membrane protein</topology>
    </subcellularLocation>
    <subcellularLocation>
        <location evidence="1">Membrane</location>
        <topology evidence="1">Multi-pass membrane protein</topology>
    </subcellularLocation>
</comment>
<organism evidence="10 11">
    <name type="scientific">Lentibacillus halophilus</name>
    <dbReference type="NCBI Taxonomy" id="295065"/>
    <lineage>
        <taxon>Bacteria</taxon>
        <taxon>Bacillati</taxon>
        <taxon>Bacillota</taxon>
        <taxon>Bacilli</taxon>
        <taxon>Bacillales</taxon>
        <taxon>Bacillaceae</taxon>
        <taxon>Lentibacillus</taxon>
    </lineage>
</organism>
<evidence type="ECO:0000256" key="3">
    <source>
        <dbReference type="ARBA" id="ARBA00022692"/>
    </source>
</evidence>
<feature type="domain" description="ABC transmembrane type-1" evidence="9">
    <location>
        <begin position="19"/>
        <end position="199"/>
    </location>
</feature>
<evidence type="ECO:0000256" key="8">
    <source>
        <dbReference type="RuleBase" id="RU363032"/>
    </source>
</evidence>
<evidence type="ECO:0000256" key="2">
    <source>
        <dbReference type="ARBA" id="ARBA00022448"/>
    </source>
</evidence>
<dbReference type="Pfam" id="PF00528">
    <property type="entry name" value="BPD_transp_1"/>
    <property type="match status" value="1"/>
</dbReference>
<dbReference type="CDD" id="cd13610">
    <property type="entry name" value="PBP2_ChoS"/>
    <property type="match status" value="1"/>
</dbReference>
<reference evidence="11" key="1">
    <citation type="journal article" date="2019" name="Int. J. Syst. Evol. Microbiol.">
        <title>The Global Catalogue of Microorganisms (GCM) 10K type strain sequencing project: providing services to taxonomists for standard genome sequencing and annotation.</title>
        <authorList>
            <consortium name="The Broad Institute Genomics Platform"/>
            <consortium name="The Broad Institute Genome Sequencing Center for Infectious Disease"/>
            <person name="Wu L."/>
            <person name="Ma J."/>
        </authorList>
    </citation>
    <scope>NUCLEOTIDE SEQUENCE [LARGE SCALE GENOMIC DNA]</scope>
    <source>
        <strain evidence="11">JCM 12149</strain>
    </source>
</reference>
<feature type="transmembrane region" description="Helical" evidence="8">
    <location>
        <begin position="211"/>
        <end position="231"/>
    </location>
</feature>
<protein>
    <submittedName>
        <fullName evidence="10">ABC transporter permease/substrate-binding protein</fullName>
    </submittedName>
</protein>
<sequence length="506" mass="56180">MNNIITTFQNRKDVFWEAIWEHLQISLISLAIAILIAVPIALWLTRHNRIAEPIIGTSAVLQTIPSLAVLAFLIPFFGIGKIPAVIALTLYGLLPIMRNTYTGVIEVPGPLKEAATGMGMSSFKQLTKIELPIAMPTIMAGIRTSMVLIVGTTTIAALIGAGGLGKLILLGIDRGAEINLILLGAIPAALLAIALDYILRLFEYFSRRSGLKSLIVMIVAVVLVLVAPFVIQDGKQEELIIGAKQGAEPEILINMYQLLIEDETDINVKLEPGLGKTAFVFDALESGSIDIYPEFTGTAIVTFMEEEADSNDESEVYEQAREGMKKQFQMEYLKPMAFNNTYTVSVKNDYAEENGLETIGDLKKVEDEVTAGFTLEFKDRQDGYQGMKELYNLDLDIQTMDPGLRQKAIDRDEVQIIDAYATDSYMVKLGLVSLDDPENLFPPYQGAPLMREETLEKYPELEDILNQLSGKITDEQMREMNYEVDYEDRDPNDVAEEFLLGEGLLE</sequence>
<feature type="transmembrane region" description="Helical" evidence="8">
    <location>
        <begin position="64"/>
        <end position="91"/>
    </location>
</feature>
<dbReference type="PANTHER" id="PTHR30177">
    <property type="entry name" value="GLYCINE BETAINE/L-PROLINE TRANSPORT SYSTEM PERMEASE PROTEIN PROW"/>
    <property type="match status" value="1"/>
</dbReference>